<dbReference type="OrthoDB" id="5147470at2"/>
<evidence type="ECO:0000313" key="1">
    <source>
        <dbReference type="EMBL" id="AIF41394.1"/>
    </source>
</evidence>
<sequence length="129" mass="14505">MPLERPRAEQRKWWIIGTLGVVLMTAFCIWFGIQWTSNTVTANQHGFKVLSDDRIQVSWDVIPSDKDKPVTCTLIALNDRRDVLGSKSVSLKPSPYDSTTYTDVVRTTSRAVSGTVKECHYTGEKAQAE</sequence>
<dbReference type="GeneID" id="41841639"/>
<organism evidence="1 2">
    <name type="scientific">Dermacoccus nishinomiyaensis</name>
    <dbReference type="NCBI Taxonomy" id="1274"/>
    <lineage>
        <taxon>Bacteria</taxon>
        <taxon>Bacillati</taxon>
        <taxon>Actinomycetota</taxon>
        <taxon>Actinomycetes</taxon>
        <taxon>Micrococcales</taxon>
        <taxon>Dermacoccaceae</taxon>
        <taxon>Dermacoccus</taxon>
    </lineage>
</organism>
<dbReference type="EMBL" id="CP008889">
    <property type="protein sequence ID" value="AIF41394.1"/>
    <property type="molecule type" value="Genomic_DNA"/>
</dbReference>
<dbReference type="Pfam" id="PF14155">
    <property type="entry name" value="DUF4307"/>
    <property type="match status" value="1"/>
</dbReference>
<gene>
    <name evidence="1" type="ORF">HX89_11070</name>
</gene>
<dbReference type="InterPro" id="IPR025443">
    <property type="entry name" value="DUF4307"/>
</dbReference>
<dbReference type="RefSeq" id="WP_006944133.1">
    <property type="nucleotide sequence ID" value="NZ_CAKZHM010000066.1"/>
</dbReference>
<dbReference type="eggNOG" id="ENOG5033B4I">
    <property type="taxonomic scope" value="Bacteria"/>
</dbReference>
<dbReference type="Proteomes" id="UP000027986">
    <property type="component" value="Chromosome"/>
</dbReference>
<dbReference type="HOGENOM" id="CLU_121878_2_0_11"/>
<proteinExistence type="predicted"/>
<protein>
    <submittedName>
        <fullName evidence="1">Uncharacterized protein</fullName>
    </submittedName>
</protein>
<dbReference type="KEGG" id="dni:HX89_11070"/>
<name>A0A075JHJ3_9MICO</name>
<reference evidence="1 2" key="1">
    <citation type="submission" date="2014-07" db="EMBL/GenBank/DDBJ databases">
        <title>Genome Sequencing of Dermacoccus nishinomiyaensis.</title>
        <authorList>
            <person name="Hong K.W."/>
            <person name="Chan K.G."/>
        </authorList>
    </citation>
    <scope>NUCLEOTIDE SEQUENCE [LARGE SCALE GENOMIC DNA]</scope>
    <source>
        <strain evidence="1 2">M25</strain>
    </source>
</reference>
<keyword evidence="2" id="KW-1185">Reference proteome</keyword>
<evidence type="ECO:0000313" key="2">
    <source>
        <dbReference type="Proteomes" id="UP000027986"/>
    </source>
</evidence>
<dbReference type="AlphaFoldDB" id="A0A075JHJ3"/>
<accession>A0A075JHJ3</accession>